<evidence type="ECO:0000256" key="3">
    <source>
        <dbReference type="ARBA" id="ARBA00023235"/>
    </source>
</evidence>
<comment type="caution">
    <text evidence="9">The sequence shown here is derived from an EMBL/GenBank/DDBJ whole genome shotgun (WGS) entry which is preliminary data.</text>
</comment>
<dbReference type="Gene3D" id="2.70.98.10">
    <property type="match status" value="1"/>
</dbReference>
<sequence>MPVVRDTFGYLQDGRRVDRVALSHPRSGFTIEVLEYGARLRTILVPRRQGLTNTVLSYASLREYELDTAQLGSVIGRCANRTVADAHPTFRLSCNDGQNHLHGGVIGFGRSLWQVVACVDGDMPGVRLQLHSPDGDEGCLGNVSVQMELQLNSPLSFRTIVTATTDRPTPLNFTLHPYFNLSGDAGTTIEDHELRLAAATYLPLNPAQIPTGEIRAVDDTPFDFRKLTPVGARIHDPDSQLTLAGGYDHYLPMLPRSPIAAELLSRSTGIRLNISTNQRGIQFYTGNSLGVATPPRFRARAGLCLEPHAFPNAINEPAFPDIVVQPGQTYRHDTTYAFALTSD</sequence>
<dbReference type="SUPFAM" id="SSF74650">
    <property type="entry name" value="Galactose mutarotase-like"/>
    <property type="match status" value="1"/>
</dbReference>
<dbReference type="Proteomes" id="UP000588068">
    <property type="component" value="Unassembled WGS sequence"/>
</dbReference>
<evidence type="ECO:0000256" key="8">
    <source>
        <dbReference type="PIRSR" id="PIRSR005096-3"/>
    </source>
</evidence>
<keyword evidence="4 5" id="KW-0119">Carbohydrate metabolism</keyword>
<dbReference type="Pfam" id="PF01263">
    <property type="entry name" value="Aldose_epim"/>
    <property type="match status" value="1"/>
</dbReference>
<evidence type="ECO:0000256" key="5">
    <source>
        <dbReference type="PIRNR" id="PIRNR005096"/>
    </source>
</evidence>
<dbReference type="InterPro" id="IPR015443">
    <property type="entry name" value="Aldose_1-epimerase"/>
</dbReference>
<evidence type="ECO:0000256" key="2">
    <source>
        <dbReference type="ARBA" id="ARBA00006206"/>
    </source>
</evidence>
<dbReference type="GO" id="GO:0006006">
    <property type="term" value="P:glucose metabolic process"/>
    <property type="evidence" value="ECO:0007669"/>
    <property type="project" value="TreeGrafter"/>
</dbReference>
<dbReference type="CDD" id="cd09019">
    <property type="entry name" value="galactose_mutarotase_like"/>
    <property type="match status" value="1"/>
</dbReference>
<accession>A0A841HFY9</accession>
<dbReference type="GO" id="GO:0033499">
    <property type="term" value="P:galactose catabolic process via UDP-galactose, Leloir pathway"/>
    <property type="evidence" value="ECO:0007669"/>
    <property type="project" value="TreeGrafter"/>
</dbReference>
<organism evidence="9 10">
    <name type="scientific">Povalibacter uvarum</name>
    <dbReference type="NCBI Taxonomy" id="732238"/>
    <lineage>
        <taxon>Bacteria</taxon>
        <taxon>Pseudomonadati</taxon>
        <taxon>Pseudomonadota</taxon>
        <taxon>Gammaproteobacteria</taxon>
        <taxon>Steroidobacterales</taxon>
        <taxon>Steroidobacteraceae</taxon>
        <taxon>Povalibacter</taxon>
    </lineage>
</organism>
<dbReference type="PANTHER" id="PTHR10091">
    <property type="entry name" value="ALDOSE-1-EPIMERASE"/>
    <property type="match status" value="1"/>
</dbReference>
<feature type="active site" description="Proton donor" evidence="6">
    <location>
        <position position="176"/>
    </location>
</feature>
<evidence type="ECO:0000256" key="6">
    <source>
        <dbReference type="PIRSR" id="PIRSR005096-1"/>
    </source>
</evidence>
<feature type="binding site" evidence="8">
    <location>
        <begin position="176"/>
        <end position="178"/>
    </location>
    <ligand>
        <name>beta-D-galactose</name>
        <dbReference type="ChEBI" id="CHEBI:27667"/>
    </ligand>
</feature>
<dbReference type="InterPro" id="IPR047215">
    <property type="entry name" value="Galactose_mutarotase-like"/>
</dbReference>
<dbReference type="GO" id="GO:0004034">
    <property type="term" value="F:aldose 1-epimerase activity"/>
    <property type="evidence" value="ECO:0007669"/>
    <property type="project" value="UniProtKB-EC"/>
</dbReference>
<evidence type="ECO:0000256" key="1">
    <source>
        <dbReference type="ARBA" id="ARBA00005028"/>
    </source>
</evidence>
<dbReference type="InterPro" id="IPR014718">
    <property type="entry name" value="GH-type_carb-bd"/>
</dbReference>
<dbReference type="AlphaFoldDB" id="A0A841HFY9"/>
<evidence type="ECO:0000313" key="9">
    <source>
        <dbReference type="EMBL" id="MBB6091686.1"/>
    </source>
</evidence>
<dbReference type="InterPro" id="IPR011013">
    <property type="entry name" value="Gal_mutarotase_sf_dom"/>
</dbReference>
<feature type="binding site" evidence="7">
    <location>
        <position position="248"/>
    </location>
    <ligand>
        <name>beta-D-galactose</name>
        <dbReference type="ChEBI" id="CHEBI:27667"/>
    </ligand>
</feature>
<dbReference type="RefSeq" id="WP_184329472.1">
    <property type="nucleotide sequence ID" value="NZ_JACHHZ010000001.1"/>
</dbReference>
<keyword evidence="10" id="KW-1185">Reference proteome</keyword>
<name>A0A841HFY9_9GAMM</name>
<comment type="pathway">
    <text evidence="1 5">Carbohydrate metabolism; hexose metabolism.</text>
</comment>
<protein>
    <recommendedName>
        <fullName evidence="5">Aldose 1-epimerase</fullName>
        <ecNumber evidence="5">5.1.3.3</ecNumber>
    </recommendedName>
</protein>
<evidence type="ECO:0000256" key="7">
    <source>
        <dbReference type="PIRSR" id="PIRSR005096-2"/>
    </source>
</evidence>
<dbReference type="UniPathway" id="UPA00242"/>
<reference evidence="9 10" key="1">
    <citation type="submission" date="2020-08" db="EMBL/GenBank/DDBJ databases">
        <title>Genomic Encyclopedia of Type Strains, Phase IV (KMG-IV): sequencing the most valuable type-strain genomes for metagenomic binning, comparative biology and taxonomic classification.</title>
        <authorList>
            <person name="Goeker M."/>
        </authorList>
    </citation>
    <scope>NUCLEOTIDE SEQUENCE [LARGE SCALE GENOMIC DNA]</scope>
    <source>
        <strain evidence="9 10">DSM 26723</strain>
    </source>
</reference>
<proteinExistence type="inferred from homology"/>
<dbReference type="GO" id="GO:0030246">
    <property type="term" value="F:carbohydrate binding"/>
    <property type="evidence" value="ECO:0007669"/>
    <property type="project" value="InterPro"/>
</dbReference>
<dbReference type="InterPro" id="IPR008183">
    <property type="entry name" value="Aldose_1/G6P_1-epimerase"/>
</dbReference>
<feature type="binding site" evidence="8">
    <location>
        <begin position="80"/>
        <end position="81"/>
    </location>
    <ligand>
        <name>beta-D-galactose</name>
        <dbReference type="ChEBI" id="CHEBI:27667"/>
    </ligand>
</feature>
<dbReference type="EC" id="5.1.3.3" evidence="5"/>
<evidence type="ECO:0000313" key="10">
    <source>
        <dbReference type="Proteomes" id="UP000588068"/>
    </source>
</evidence>
<dbReference type="PANTHER" id="PTHR10091:SF0">
    <property type="entry name" value="GALACTOSE MUTAROTASE"/>
    <property type="match status" value="1"/>
</dbReference>
<comment type="catalytic activity">
    <reaction evidence="5">
        <text>alpha-D-glucose = beta-D-glucose</text>
        <dbReference type="Rhea" id="RHEA:10264"/>
        <dbReference type="ChEBI" id="CHEBI:15903"/>
        <dbReference type="ChEBI" id="CHEBI:17925"/>
        <dbReference type="EC" id="5.1.3.3"/>
    </reaction>
</comment>
<dbReference type="PIRSF" id="PIRSF005096">
    <property type="entry name" value="GALM"/>
    <property type="match status" value="1"/>
</dbReference>
<dbReference type="EMBL" id="JACHHZ010000001">
    <property type="protein sequence ID" value="MBB6091686.1"/>
    <property type="molecule type" value="Genomic_DNA"/>
</dbReference>
<evidence type="ECO:0000256" key="4">
    <source>
        <dbReference type="ARBA" id="ARBA00023277"/>
    </source>
</evidence>
<keyword evidence="3 5" id="KW-0413">Isomerase</keyword>
<feature type="active site" description="Proton acceptor" evidence="6">
    <location>
        <position position="306"/>
    </location>
</feature>
<comment type="similarity">
    <text evidence="2 5">Belongs to the aldose epimerase family.</text>
</comment>
<gene>
    <name evidence="9" type="ORF">HNQ60_000532</name>
</gene>